<protein>
    <recommendedName>
        <fullName evidence="1">Reverse transcriptase Ty1/copia-type domain-containing protein</fullName>
    </recommendedName>
</protein>
<dbReference type="EMBL" id="CAMAPF010000935">
    <property type="protein sequence ID" value="CAH9124845.1"/>
    <property type="molecule type" value="Genomic_DNA"/>
</dbReference>
<proteinExistence type="predicted"/>
<sequence>MRREIDALESNWTWTMVDLPIHKKPIHCKWVYKIKYNSNGSIERFKARLVVCGNRQVEGIDYHETFALVAKMTAVRTLLAVAASKNWELHQMDVVNAFLHGQLEEEVYMYPPPGFCSSRPTQVCRLQRSLYGLQQAPRCWFSRLSTSLLNYGFTCSYADYSLFTLTKGDDFICILVYVDDLLIAGTSSSLIATLKTYLARCFPIKDLGRLKYFLGLEVACSPSGIFLCQRKYTLDLLDELGLSGSKPAEFPMEQNHRLAITQSPLFSQTDRYRRVIVS</sequence>
<accession>A0AAV0EPI7</accession>
<evidence type="ECO:0000313" key="3">
    <source>
        <dbReference type="Proteomes" id="UP001152523"/>
    </source>
</evidence>
<dbReference type="Pfam" id="PF07727">
    <property type="entry name" value="RVT_2"/>
    <property type="match status" value="1"/>
</dbReference>
<dbReference type="PANTHER" id="PTHR43383">
    <property type="entry name" value="NODULIN 6"/>
    <property type="match status" value="1"/>
</dbReference>
<dbReference type="PANTHER" id="PTHR43383:SF2">
    <property type="entry name" value="AMIDOHYDROLASE 2 FAMILY PROTEIN"/>
    <property type="match status" value="1"/>
</dbReference>
<dbReference type="Proteomes" id="UP001152523">
    <property type="component" value="Unassembled WGS sequence"/>
</dbReference>
<dbReference type="AlphaFoldDB" id="A0AAV0EPI7"/>
<organism evidence="2 3">
    <name type="scientific">Cuscuta epithymum</name>
    <dbReference type="NCBI Taxonomy" id="186058"/>
    <lineage>
        <taxon>Eukaryota</taxon>
        <taxon>Viridiplantae</taxon>
        <taxon>Streptophyta</taxon>
        <taxon>Embryophyta</taxon>
        <taxon>Tracheophyta</taxon>
        <taxon>Spermatophyta</taxon>
        <taxon>Magnoliopsida</taxon>
        <taxon>eudicotyledons</taxon>
        <taxon>Gunneridae</taxon>
        <taxon>Pentapetalae</taxon>
        <taxon>asterids</taxon>
        <taxon>lamiids</taxon>
        <taxon>Solanales</taxon>
        <taxon>Convolvulaceae</taxon>
        <taxon>Cuscuteae</taxon>
        <taxon>Cuscuta</taxon>
        <taxon>Cuscuta subgen. Cuscuta</taxon>
    </lineage>
</organism>
<evidence type="ECO:0000313" key="2">
    <source>
        <dbReference type="EMBL" id="CAH9124845.1"/>
    </source>
</evidence>
<evidence type="ECO:0000259" key="1">
    <source>
        <dbReference type="Pfam" id="PF07727"/>
    </source>
</evidence>
<dbReference type="SUPFAM" id="SSF56672">
    <property type="entry name" value="DNA/RNA polymerases"/>
    <property type="match status" value="1"/>
</dbReference>
<name>A0AAV0EPI7_9ASTE</name>
<reference evidence="2" key="1">
    <citation type="submission" date="2022-07" db="EMBL/GenBank/DDBJ databases">
        <authorList>
            <person name="Macas J."/>
            <person name="Novak P."/>
            <person name="Neumann P."/>
        </authorList>
    </citation>
    <scope>NUCLEOTIDE SEQUENCE</scope>
</reference>
<feature type="domain" description="Reverse transcriptase Ty1/copia-type" evidence="1">
    <location>
        <begin position="12"/>
        <end position="253"/>
    </location>
</feature>
<dbReference type="InterPro" id="IPR013103">
    <property type="entry name" value="RVT_2"/>
</dbReference>
<keyword evidence="3" id="KW-1185">Reference proteome</keyword>
<dbReference type="InterPro" id="IPR043502">
    <property type="entry name" value="DNA/RNA_pol_sf"/>
</dbReference>
<comment type="caution">
    <text evidence="2">The sequence shown here is derived from an EMBL/GenBank/DDBJ whole genome shotgun (WGS) entry which is preliminary data.</text>
</comment>
<gene>
    <name evidence="2" type="ORF">CEPIT_LOCUS26292</name>
</gene>